<name>A0A1J9PVD9_9EURO</name>
<gene>
    <name evidence="1" type="ORF">AJ78_00218</name>
</gene>
<proteinExistence type="predicted"/>
<dbReference type="VEuPathDB" id="FungiDB:AJ78_00218"/>
<evidence type="ECO:0000313" key="1">
    <source>
        <dbReference type="EMBL" id="OJD19858.1"/>
    </source>
</evidence>
<organism evidence="1 2">
    <name type="scientific">Emergomyces pasteurianus Ep9510</name>
    <dbReference type="NCBI Taxonomy" id="1447872"/>
    <lineage>
        <taxon>Eukaryota</taxon>
        <taxon>Fungi</taxon>
        <taxon>Dikarya</taxon>
        <taxon>Ascomycota</taxon>
        <taxon>Pezizomycotina</taxon>
        <taxon>Eurotiomycetes</taxon>
        <taxon>Eurotiomycetidae</taxon>
        <taxon>Onygenales</taxon>
        <taxon>Ajellomycetaceae</taxon>
        <taxon>Emergomyces</taxon>
    </lineage>
</organism>
<accession>A0A1J9PVD9</accession>
<dbReference type="EMBL" id="LGRN01000003">
    <property type="protein sequence ID" value="OJD19858.1"/>
    <property type="molecule type" value="Genomic_DNA"/>
</dbReference>
<dbReference type="AlphaFoldDB" id="A0A1J9PVD9"/>
<reference evidence="1 2" key="1">
    <citation type="submission" date="2015-07" db="EMBL/GenBank/DDBJ databases">
        <title>Emmonsia species relationships and genome sequence.</title>
        <authorList>
            <consortium name="The Broad Institute Genomics Platform"/>
            <person name="Cuomo C.A."/>
            <person name="Munoz J.F."/>
            <person name="Imamovic A."/>
            <person name="Priest M.E."/>
            <person name="Young S."/>
            <person name="Clay O.K."/>
            <person name="McEwen J.G."/>
        </authorList>
    </citation>
    <scope>NUCLEOTIDE SEQUENCE [LARGE SCALE GENOMIC DNA]</scope>
    <source>
        <strain evidence="1 2">UAMH 9510</strain>
    </source>
</reference>
<dbReference type="STRING" id="1447872.A0A1J9PVD9"/>
<dbReference type="Proteomes" id="UP000182235">
    <property type="component" value="Unassembled WGS sequence"/>
</dbReference>
<keyword evidence="2" id="KW-1185">Reference proteome</keyword>
<comment type="caution">
    <text evidence="1">The sequence shown here is derived from an EMBL/GenBank/DDBJ whole genome shotgun (WGS) entry which is preliminary data.</text>
</comment>
<evidence type="ECO:0000313" key="2">
    <source>
        <dbReference type="Proteomes" id="UP000182235"/>
    </source>
</evidence>
<dbReference type="OrthoDB" id="4188750at2759"/>
<protein>
    <submittedName>
        <fullName evidence="1">Uncharacterized protein</fullName>
    </submittedName>
</protein>
<sequence>MLFTLKLMRVLADLFHLKCPQDQSSVSDILLNLVTVSNGFVHVADDKIVRSYDEDGTVLDYVRLSDDQLEEVLRQYPDSFREHLYAIWDGINSLEVDEEQIWNPPPHLLPPDLTGDPDSGICELRAREVLKVQYLCRHLKCDNNAYCRANYCHSCIRFDGATGVCENW</sequence>